<dbReference type="InterPro" id="IPR035979">
    <property type="entry name" value="RBD_domain_sf"/>
</dbReference>
<gene>
    <name evidence="5" type="ORF">HAKA00212_LOCUS6257</name>
</gene>
<evidence type="ECO:0000313" key="5">
    <source>
        <dbReference type="EMBL" id="CAE0627579.1"/>
    </source>
</evidence>
<feature type="compositionally biased region" description="Basic and acidic residues" evidence="3">
    <location>
        <begin position="180"/>
        <end position="190"/>
    </location>
</feature>
<dbReference type="Pfam" id="PF00076">
    <property type="entry name" value="RRM_1"/>
    <property type="match status" value="1"/>
</dbReference>
<dbReference type="SUPFAM" id="SSF54928">
    <property type="entry name" value="RNA-binding domain, RBD"/>
    <property type="match status" value="1"/>
</dbReference>
<evidence type="ECO:0000259" key="4">
    <source>
        <dbReference type="PROSITE" id="PS50102"/>
    </source>
</evidence>
<dbReference type="SMART" id="SM00360">
    <property type="entry name" value="RRM"/>
    <property type="match status" value="1"/>
</dbReference>
<evidence type="ECO:0000256" key="3">
    <source>
        <dbReference type="SAM" id="MobiDB-lite"/>
    </source>
</evidence>
<evidence type="ECO:0000256" key="1">
    <source>
        <dbReference type="ARBA" id="ARBA00022884"/>
    </source>
</evidence>
<organism evidence="5">
    <name type="scientific">Heterosigma akashiwo</name>
    <name type="common">Chromophytic alga</name>
    <name type="synonym">Heterosigma carterae</name>
    <dbReference type="NCBI Taxonomy" id="2829"/>
    <lineage>
        <taxon>Eukaryota</taxon>
        <taxon>Sar</taxon>
        <taxon>Stramenopiles</taxon>
        <taxon>Ochrophyta</taxon>
        <taxon>Raphidophyceae</taxon>
        <taxon>Chattonellales</taxon>
        <taxon>Chattonellaceae</taxon>
        <taxon>Heterosigma</taxon>
    </lineage>
</organism>
<dbReference type="PANTHER" id="PTHR48027">
    <property type="entry name" value="HETEROGENEOUS NUCLEAR RIBONUCLEOPROTEIN 87F-RELATED"/>
    <property type="match status" value="1"/>
</dbReference>
<evidence type="ECO:0000256" key="2">
    <source>
        <dbReference type="PROSITE-ProRule" id="PRU00176"/>
    </source>
</evidence>
<protein>
    <recommendedName>
        <fullName evidence="4">RRM domain-containing protein</fullName>
    </recommendedName>
</protein>
<dbReference type="InterPro" id="IPR012677">
    <property type="entry name" value="Nucleotide-bd_a/b_plait_sf"/>
</dbReference>
<reference evidence="5" key="1">
    <citation type="submission" date="2021-01" db="EMBL/GenBank/DDBJ databases">
        <authorList>
            <person name="Corre E."/>
            <person name="Pelletier E."/>
            <person name="Niang G."/>
            <person name="Scheremetjew M."/>
            <person name="Finn R."/>
            <person name="Kale V."/>
            <person name="Holt S."/>
            <person name="Cochrane G."/>
            <person name="Meng A."/>
            <person name="Brown T."/>
            <person name="Cohen L."/>
        </authorList>
    </citation>
    <scope>NUCLEOTIDE SEQUENCE</scope>
    <source>
        <strain evidence="5">CCMP3107</strain>
    </source>
</reference>
<accession>A0A6V1P525</accession>
<feature type="region of interest" description="Disordered" evidence="3">
    <location>
        <begin position="123"/>
        <end position="190"/>
    </location>
</feature>
<sequence>MKRAADEDEDTMLSTLLREKKQKYGSGPPSKKLFVGNLKLSVNEKHIIKIFQQYGEVRDIKFIWHKVGANRGKPMGFCFVELDEMEGARRAMNELKGRNLFGRKLHVDFARPDPAVTFAGATKRHRRLENERDGRFRQRQPPSLVPRVPLPPKRGAEEGGSGRAAAGGGDSAGGEDDEETLLRRALEEEGGEERLLDVKAEILRRKIHAIKSNY</sequence>
<dbReference type="AlphaFoldDB" id="A0A6V1P525"/>
<feature type="domain" description="RRM" evidence="4">
    <location>
        <begin position="31"/>
        <end position="112"/>
    </location>
</feature>
<keyword evidence="1 2" id="KW-0694">RNA-binding</keyword>
<dbReference type="GO" id="GO:0003723">
    <property type="term" value="F:RNA binding"/>
    <property type="evidence" value="ECO:0007669"/>
    <property type="project" value="UniProtKB-UniRule"/>
</dbReference>
<dbReference type="Gene3D" id="3.30.70.330">
    <property type="match status" value="1"/>
</dbReference>
<name>A0A6V1P525_HETAK</name>
<feature type="compositionally biased region" description="Gly residues" evidence="3">
    <location>
        <begin position="158"/>
        <end position="172"/>
    </location>
</feature>
<proteinExistence type="predicted"/>
<dbReference type="InterPro" id="IPR000504">
    <property type="entry name" value="RRM_dom"/>
</dbReference>
<dbReference type="EMBL" id="HBIU01013606">
    <property type="protein sequence ID" value="CAE0627579.1"/>
    <property type="molecule type" value="Transcribed_RNA"/>
</dbReference>
<dbReference type="InterPro" id="IPR052462">
    <property type="entry name" value="SLIRP/GR-RBP-like"/>
</dbReference>
<dbReference type="PROSITE" id="PS50102">
    <property type="entry name" value="RRM"/>
    <property type="match status" value="1"/>
</dbReference>